<reference evidence="1 2" key="1">
    <citation type="submission" date="2014-07" db="EMBL/GenBank/DDBJ databases">
        <title>Methanogenic archaea and the global carbon cycle.</title>
        <authorList>
            <person name="Henriksen J.R."/>
            <person name="Luke J."/>
            <person name="Reinhart S."/>
            <person name="Benedict M.N."/>
            <person name="Youngblut N.D."/>
            <person name="Metcalf M.E."/>
            <person name="Whitaker R.J."/>
            <person name="Metcalf W.W."/>
        </authorList>
    </citation>
    <scope>NUCLEOTIDE SEQUENCE [LARGE SCALE GENOMIC DNA]</scope>
    <source>
        <strain evidence="1 2">Wiesmoor</strain>
    </source>
</reference>
<dbReference type="PATRIC" id="fig|1434109.4.peg.2491"/>
<sequence length="348" mass="40539">MGIQHSSSGEKDFVEVLGLREEIAKIQSTIADFETGKKLNIAIIAEPLRGKTTLSSEIERINLNRATKITFSKIVQNKNEISLPNDTKKVVVFDNCHFLYMRKPGGFDIFYEFLDMISSQNRIFVTTWNIYSWKYLNEAFGLGKYFPVQIFIPAFEKENIRLFILKRYEKNEIKFAKDEESEEKPFFYIIKYPVELASLGKKIFIPVPKINVSYLRNRLLKKQKIEAAEDQVFEKLYLESNGNPGIALRIWELGLDYPRIKPKNIGIFSYEVDLEYEEAFTLNLILSYQGLKKSEIAEIIGSMVSVDKILYQLLSQELILKNKNDSYRVRPEALSSVITYMEKLRLVW</sequence>
<proteinExistence type="predicted"/>
<organism evidence="1 2">
    <name type="scientific">Methanosarcina barkeri str. Wiesmoor</name>
    <dbReference type="NCBI Taxonomy" id="1434109"/>
    <lineage>
        <taxon>Archaea</taxon>
        <taxon>Methanobacteriati</taxon>
        <taxon>Methanobacteriota</taxon>
        <taxon>Stenosarchaea group</taxon>
        <taxon>Methanomicrobia</taxon>
        <taxon>Methanosarcinales</taxon>
        <taxon>Methanosarcinaceae</taxon>
        <taxon>Methanosarcina</taxon>
    </lineage>
</organism>
<name>A0A0E3QMJ6_METBA</name>
<dbReference type="EMBL" id="CP009526">
    <property type="protein sequence ID" value="AKB51199.1"/>
    <property type="molecule type" value="Genomic_DNA"/>
</dbReference>
<dbReference type="HOGENOM" id="CLU_803187_0_0_2"/>
<accession>A0A0E3QMJ6</accession>
<dbReference type="KEGG" id="mbw:MSBRW_1946"/>
<evidence type="ECO:0000313" key="2">
    <source>
        <dbReference type="Proteomes" id="UP000033038"/>
    </source>
</evidence>
<evidence type="ECO:0000313" key="1">
    <source>
        <dbReference type="EMBL" id="AKB51199.1"/>
    </source>
</evidence>
<dbReference type="Proteomes" id="UP000033038">
    <property type="component" value="Chromosome"/>
</dbReference>
<protein>
    <submittedName>
        <fullName evidence="1">Uncharacterized protein</fullName>
    </submittedName>
</protein>
<dbReference type="AlphaFoldDB" id="A0A0E3QMJ6"/>
<gene>
    <name evidence="1" type="ORF">MSBRW_1946</name>
</gene>